<dbReference type="PANTHER" id="PTHR30006">
    <property type="entry name" value="THIAMINE-BINDING PERIPLASMIC PROTEIN-RELATED"/>
    <property type="match status" value="1"/>
</dbReference>
<accession>A0A7Z2ZK55</accession>
<dbReference type="GO" id="GO:0030975">
    <property type="term" value="F:thiamine binding"/>
    <property type="evidence" value="ECO:0007669"/>
    <property type="project" value="TreeGrafter"/>
</dbReference>
<evidence type="ECO:0000256" key="2">
    <source>
        <dbReference type="PIRSR" id="PIRSR002825-1"/>
    </source>
</evidence>
<dbReference type="GO" id="GO:0046872">
    <property type="term" value="F:metal ion binding"/>
    <property type="evidence" value="ECO:0007669"/>
    <property type="project" value="UniProtKB-KW"/>
</dbReference>
<dbReference type="PANTHER" id="PTHR30006:SF2">
    <property type="entry name" value="ABC TRANSPORTER SUBSTRATE-BINDING PROTEIN"/>
    <property type="match status" value="1"/>
</dbReference>
<organism evidence="5 6">
    <name type="scientific">Cohnella herbarum</name>
    <dbReference type="NCBI Taxonomy" id="2728023"/>
    <lineage>
        <taxon>Bacteria</taxon>
        <taxon>Bacillati</taxon>
        <taxon>Bacillota</taxon>
        <taxon>Bacilli</taxon>
        <taxon>Bacillales</taxon>
        <taxon>Paenibacillaceae</taxon>
        <taxon>Cohnella</taxon>
    </lineage>
</organism>
<dbReference type="Pfam" id="PF13343">
    <property type="entry name" value="SBP_bac_6"/>
    <property type="match status" value="1"/>
</dbReference>
<dbReference type="RefSeq" id="WP_169278063.1">
    <property type="nucleotide sequence ID" value="NZ_CP051680.1"/>
</dbReference>
<evidence type="ECO:0000313" key="6">
    <source>
        <dbReference type="Proteomes" id="UP000502248"/>
    </source>
</evidence>
<protein>
    <submittedName>
        <fullName evidence="5">Putative 2-aminoethylphosphonate ABC transporter substrate-binding protein</fullName>
    </submittedName>
</protein>
<reference evidence="5 6" key="1">
    <citation type="submission" date="2020-04" db="EMBL/GenBank/DDBJ databases">
        <title>Genome sequencing of novel species.</title>
        <authorList>
            <person name="Heo J."/>
            <person name="Kim S.-J."/>
            <person name="Kim J.-S."/>
            <person name="Hong S.-B."/>
            <person name="Kwon S.-W."/>
        </authorList>
    </citation>
    <scope>NUCLEOTIDE SEQUENCE [LARGE SCALE GENOMIC DNA]</scope>
    <source>
        <strain evidence="5 6">MFER-1</strain>
    </source>
</reference>
<keyword evidence="6" id="KW-1185">Reference proteome</keyword>
<dbReference type="PIRSF" id="PIRSF002825">
    <property type="entry name" value="CfbpA"/>
    <property type="match status" value="1"/>
</dbReference>
<dbReference type="InterPro" id="IPR026045">
    <property type="entry name" value="Ferric-bd"/>
</dbReference>
<feature type="chain" id="PRO_5038643380" evidence="4">
    <location>
        <begin position="20"/>
        <end position="380"/>
    </location>
</feature>
<dbReference type="AlphaFoldDB" id="A0A7Z2ZK55"/>
<dbReference type="InterPro" id="IPR017663">
    <property type="entry name" value="ABC_2-AEP-bd"/>
</dbReference>
<dbReference type="GO" id="GO:0030976">
    <property type="term" value="F:thiamine pyrophosphate binding"/>
    <property type="evidence" value="ECO:0007669"/>
    <property type="project" value="TreeGrafter"/>
</dbReference>
<evidence type="ECO:0000256" key="4">
    <source>
        <dbReference type="SAM" id="SignalP"/>
    </source>
</evidence>
<feature type="binding site" evidence="2">
    <location>
        <position position="265"/>
    </location>
    <ligand>
        <name>Fe cation</name>
        <dbReference type="ChEBI" id="CHEBI:24875"/>
    </ligand>
</feature>
<feature type="region of interest" description="Disordered" evidence="3">
    <location>
        <begin position="37"/>
        <end position="60"/>
    </location>
</feature>
<sequence>MKKQLITMLAIILTFTILAACGKTEVANNNANNSASNNGAGTEAQSSAPASENPEGAKIDEESKELTVYTALEDDIIQAYLVSFKEKYPDVKLNFVRDSTGIITAKLLAEKDNPQADLVWGLAATSLLVLDQNGMLEGYSPEGVDRVLPEFKDSNEPTRWVGIDAWETAFVVNKPEMEKLGLAIPQSYEDLIKPEYKGLITMPNPSSSGTGFLTVSGVLQLMGQEKGWEYLDKLNENIAMYVHSGSKPAKLSGTGEYPIGISFGYRGIQEAQKGSPVETVFPTEGSGWDLEANALIKKGTIKKAAQQFLDWAIGEEVMKEYNKNYAILSVKSDSTVIPEGYSKDPMDQLIPIDLSEAAKNREHTLTEWDKRYNAKSEPKT</sequence>
<keyword evidence="1 4" id="KW-0732">Signal</keyword>
<dbReference type="EMBL" id="CP051680">
    <property type="protein sequence ID" value="QJD81757.1"/>
    <property type="molecule type" value="Genomic_DNA"/>
</dbReference>
<dbReference type="NCBIfam" id="TIGR03261">
    <property type="entry name" value="phnS2"/>
    <property type="match status" value="1"/>
</dbReference>
<evidence type="ECO:0000256" key="1">
    <source>
        <dbReference type="ARBA" id="ARBA00022729"/>
    </source>
</evidence>
<keyword evidence="2" id="KW-0408">Iron</keyword>
<dbReference type="CDD" id="cd13544">
    <property type="entry name" value="PBP2_Fbp_like_1"/>
    <property type="match status" value="1"/>
</dbReference>
<keyword evidence="2" id="KW-0479">Metal-binding</keyword>
<dbReference type="Proteomes" id="UP000502248">
    <property type="component" value="Chromosome"/>
</dbReference>
<feature type="signal peptide" evidence="4">
    <location>
        <begin position="1"/>
        <end position="19"/>
    </location>
</feature>
<dbReference type="PROSITE" id="PS51257">
    <property type="entry name" value="PROKAR_LIPOPROTEIN"/>
    <property type="match status" value="1"/>
</dbReference>
<dbReference type="Gene3D" id="3.40.190.10">
    <property type="entry name" value="Periplasmic binding protein-like II"/>
    <property type="match status" value="2"/>
</dbReference>
<proteinExistence type="predicted"/>
<name>A0A7Z2ZK55_9BACL</name>
<dbReference type="GO" id="GO:0015888">
    <property type="term" value="P:thiamine transport"/>
    <property type="evidence" value="ECO:0007669"/>
    <property type="project" value="TreeGrafter"/>
</dbReference>
<evidence type="ECO:0000256" key="3">
    <source>
        <dbReference type="SAM" id="MobiDB-lite"/>
    </source>
</evidence>
<dbReference type="KEGG" id="cheb:HH215_00210"/>
<gene>
    <name evidence="5" type="ORF">HH215_00210</name>
</gene>
<evidence type="ECO:0000313" key="5">
    <source>
        <dbReference type="EMBL" id="QJD81757.1"/>
    </source>
</evidence>
<dbReference type="GO" id="GO:0030288">
    <property type="term" value="C:outer membrane-bounded periplasmic space"/>
    <property type="evidence" value="ECO:0007669"/>
    <property type="project" value="TreeGrafter"/>
</dbReference>
<dbReference type="SUPFAM" id="SSF53850">
    <property type="entry name" value="Periplasmic binding protein-like II"/>
    <property type="match status" value="1"/>
</dbReference>